<evidence type="ECO:0000313" key="2">
    <source>
        <dbReference type="EMBL" id="BDZ59060.1"/>
    </source>
</evidence>
<gene>
    <name evidence="2" type="ORF">GCM10025872_27170</name>
</gene>
<feature type="region of interest" description="Disordered" evidence="1">
    <location>
        <begin position="47"/>
        <end position="78"/>
    </location>
</feature>
<reference evidence="2" key="1">
    <citation type="journal article" date="2014" name="Int. J. Syst. Evol. Microbiol.">
        <title>Complete genome of a new Firmicutes species belonging to the dominant human colonic microbiota ('Ruminococcus bicirculans') reveals two chromosomes and a selective capacity to utilize plant glucans.</title>
        <authorList>
            <consortium name="NISC Comparative Sequencing Program"/>
            <person name="Wegmann U."/>
            <person name="Louis P."/>
            <person name="Goesmann A."/>
            <person name="Henrissat B."/>
            <person name="Duncan S.H."/>
            <person name="Flint H.J."/>
        </authorList>
    </citation>
    <scope>NUCLEOTIDE SEQUENCE</scope>
    <source>
        <strain evidence="2">NBRC 110608</strain>
    </source>
</reference>
<dbReference type="EMBL" id="AP027735">
    <property type="protein sequence ID" value="BDZ59060.1"/>
    <property type="molecule type" value="Genomic_DNA"/>
</dbReference>
<accession>A0ABN6YSS9</accession>
<name>A0ABN6YSS9_9MICO</name>
<evidence type="ECO:0000256" key="1">
    <source>
        <dbReference type="SAM" id="MobiDB-lite"/>
    </source>
</evidence>
<reference evidence="2" key="2">
    <citation type="submission" date="2023-02" db="EMBL/GenBank/DDBJ databases">
        <authorList>
            <person name="Sun Q."/>
            <person name="Mori K."/>
        </authorList>
    </citation>
    <scope>NUCLEOTIDE SEQUENCE</scope>
    <source>
        <strain evidence="2">NBRC 110608</strain>
    </source>
</reference>
<proteinExistence type="predicted"/>
<organism evidence="2">
    <name type="scientific">Barrientosiimonas endolithica</name>
    <dbReference type="NCBI Taxonomy" id="1535208"/>
    <lineage>
        <taxon>Bacteria</taxon>
        <taxon>Bacillati</taxon>
        <taxon>Actinomycetota</taxon>
        <taxon>Actinomycetes</taxon>
        <taxon>Micrococcales</taxon>
        <taxon>Dermacoccaceae</taxon>
        <taxon>Barrientosiimonas</taxon>
    </lineage>
</organism>
<protein>
    <submittedName>
        <fullName evidence="2">Uncharacterized protein</fullName>
    </submittedName>
</protein>
<sequence length="78" mass="8457">MRANWVSTKITIQTANAVPASRKVIPSRLRSSSQATPNANAIMDVREPVRNSRPLDSSNQGIVQRRGMASSPSIPTRA</sequence>